<dbReference type="SUPFAM" id="SSF49764">
    <property type="entry name" value="HSP20-like chaperones"/>
    <property type="match status" value="1"/>
</dbReference>
<comment type="similarity">
    <text evidence="2 3">Belongs to the small heat shock protein (HSP20) family.</text>
</comment>
<dbReference type="CDD" id="cd06464">
    <property type="entry name" value="ACD_sHsps-like"/>
    <property type="match status" value="1"/>
</dbReference>
<organism evidence="6 7">
    <name type="scientific">Coniella lustricola</name>
    <dbReference type="NCBI Taxonomy" id="2025994"/>
    <lineage>
        <taxon>Eukaryota</taxon>
        <taxon>Fungi</taxon>
        <taxon>Dikarya</taxon>
        <taxon>Ascomycota</taxon>
        <taxon>Pezizomycotina</taxon>
        <taxon>Sordariomycetes</taxon>
        <taxon>Sordariomycetidae</taxon>
        <taxon>Diaporthales</taxon>
        <taxon>Schizoparmaceae</taxon>
        <taxon>Coniella</taxon>
    </lineage>
</organism>
<dbReference type="PROSITE" id="PS01031">
    <property type="entry name" value="SHSP"/>
    <property type="match status" value="1"/>
</dbReference>
<feature type="compositionally biased region" description="Basic and acidic residues" evidence="4">
    <location>
        <begin position="149"/>
        <end position="162"/>
    </location>
</feature>
<protein>
    <submittedName>
        <fullName evidence="6">HSP20-like chaperone</fullName>
    </submittedName>
</protein>
<dbReference type="OrthoDB" id="1431247at2759"/>
<dbReference type="InParanoid" id="A0A2T3ABH0"/>
<evidence type="ECO:0000313" key="6">
    <source>
        <dbReference type="EMBL" id="PSR90464.1"/>
    </source>
</evidence>
<evidence type="ECO:0000256" key="2">
    <source>
        <dbReference type="PROSITE-ProRule" id="PRU00285"/>
    </source>
</evidence>
<dbReference type="InterPro" id="IPR031107">
    <property type="entry name" value="Small_HSP"/>
</dbReference>
<dbReference type="InterPro" id="IPR008978">
    <property type="entry name" value="HSP20-like_chaperone"/>
</dbReference>
<dbReference type="PANTHER" id="PTHR11527">
    <property type="entry name" value="HEAT-SHOCK PROTEIN 20 FAMILY MEMBER"/>
    <property type="match status" value="1"/>
</dbReference>
<dbReference type="AlphaFoldDB" id="A0A2T3ABH0"/>
<feature type="region of interest" description="Disordered" evidence="4">
    <location>
        <begin position="126"/>
        <end position="162"/>
    </location>
</feature>
<keyword evidence="1" id="KW-0346">Stress response</keyword>
<sequence>MSLFPRTYFAPETSFTPLFRLLDDFDNYSREVSAQGGSTKTAAAGSRRAALPTFSPRFDVKETETGYELHGELPGVDKENVSIEFSEPQVLVISGRTERTYTSGTPPAGLVEAADINKDNKAITEANGKGSAASENSHKATVEDEESEDAKKQSTEQKPKERYWVSERSVGEFSRTFNFPTPVDQEGVIANLNNGILTVAVPKAKKHESRRIAIN</sequence>
<dbReference type="Gene3D" id="2.60.40.790">
    <property type="match status" value="1"/>
</dbReference>
<dbReference type="Proteomes" id="UP000241462">
    <property type="component" value="Unassembled WGS sequence"/>
</dbReference>
<evidence type="ECO:0000313" key="7">
    <source>
        <dbReference type="Proteomes" id="UP000241462"/>
    </source>
</evidence>
<gene>
    <name evidence="6" type="ORF">BD289DRAFT_366102</name>
</gene>
<dbReference type="InterPro" id="IPR002068">
    <property type="entry name" value="A-crystallin/Hsp20_dom"/>
</dbReference>
<feature type="domain" description="SHSP" evidence="5">
    <location>
        <begin position="49"/>
        <end position="215"/>
    </location>
</feature>
<evidence type="ECO:0000259" key="5">
    <source>
        <dbReference type="PROSITE" id="PS01031"/>
    </source>
</evidence>
<evidence type="ECO:0000256" key="4">
    <source>
        <dbReference type="SAM" id="MobiDB-lite"/>
    </source>
</evidence>
<reference evidence="6 7" key="1">
    <citation type="journal article" date="2018" name="Mycol. Prog.">
        <title>Coniella lustricola, a new species from submerged detritus.</title>
        <authorList>
            <person name="Raudabaugh D.B."/>
            <person name="Iturriaga T."/>
            <person name="Carver A."/>
            <person name="Mondo S."/>
            <person name="Pangilinan J."/>
            <person name="Lipzen A."/>
            <person name="He G."/>
            <person name="Amirebrahimi M."/>
            <person name="Grigoriev I.V."/>
            <person name="Miller A.N."/>
        </authorList>
    </citation>
    <scope>NUCLEOTIDE SEQUENCE [LARGE SCALE GENOMIC DNA]</scope>
    <source>
        <strain evidence="6 7">B22-T-1</strain>
    </source>
</reference>
<evidence type="ECO:0000256" key="1">
    <source>
        <dbReference type="ARBA" id="ARBA00023016"/>
    </source>
</evidence>
<dbReference type="STRING" id="2025994.A0A2T3ABH0"/>
<keyword evidence="7" id="KW-1185">Reference proteome</keyword>
<evidence type="ECO:0000256" key="3">
    <source>
        <dbReference type="RuleBase" id="RU003616"/>
    </source>
</evidence>
<dbReference type="Pfam" id="PF00011">
    <property type="entry name" value="HSP20"/>
    <property type="match status" value="1"/>
</dbReference>
<name>A0A2T3ABH0_9PEZI</name>
<dbReference type="EMBL" id="KZ678419">
    <property type="protein sequence ID" value="PSR90464.1"/>
    <property type="molecule type" value="Genomic_DNA"/>
</dbReference>
<proteinExistence type="inferred from homology"/>
<accession>A0A2T3ABH0</accession>